<comment type="caution">
    <text evidence="3">The sequence shown here is derived from an EMBL/GenBank/DDBJ whole genome shotgun (WGS) entry which is preliminary data.</text>
</comment>
<reference evidence="3 4" key="1">
    <citation type="submission" date="2019-06" db="EMBL/GenBank/DDBJ databases">
        <title>Sequencing the genomes of 1000 actinobacteria strains.</title>
        <authorList>
            <person name="Klenk H.-P."/>
        </authorList>
    </citation>
    <scope>NUCLEOTIDE SEQUENCE [LARGE SCALE GENOMIC DNA]</scope>
    <source>
        <strain evidence="3 4">DSM 41649</strain>
    </source>
</reference>
<dbReference type="GO" id="GO:0003700">
    <property type="term" value="F:DNA-binding transcription factor activity"/>
    <property type="evidence" value="ECO:0007669"/>
    <property type="project" value="InterPro"/>
</dbReference>
<dbReference type="PANTHER" id="PTHR33164">
    <property type="entry name" value="TRANSCRIPTIONAL REGULATOR, MARR FAMILY"/>
    <property type="match status" value="1"/>
</dbReference>
<dbReference type="SUPFAM" id="SSF46785">
    <property type="entry name" value="Winged helix' DNA-binding domain"/>
    <property type="match status" value="1"/>
</dbReference>
<organism evidence="3 4">
    <name type="scientific">Kitasatospora atroaurantiaca</name>
    <dbReference type="NCBI Taxonomy" id="285545"/>
    <lineage>
        <taxon>Bacteria</taxon>
        <taxon>Bacillati</taxon>
        <taxon>Actinomycetota</taxon>
        <taxon>Actinomycetes</taxon>
        <taxon>Kitasatosporales</taxon>
        <taxon>Streptomycetaceae</taxon>
        <taxon>Kitasatospora</taxon>
    </lineage>
</organism>
<dbReference type="OrthoDB" id="8781857at2"/>
<dbReference type="GO" id="GO:0003677">
    <property type="term" value="F:DNA binding"/>
    <property type="evidence" value="ECO:0007669"/>
    <property type="project" value="UniProtKB-KW"/>
</dbReference>
<name>A0A561EXN2_9ACTN</name>
<feature type="region of interest" description="Disordered" evidence="1">
    <location>
        <begin position="133"/>
        <end position="159"/>
    </location>
</feature>
<dbReference type="AlphaFoldDB" id="A0A561EXN2"/>
<dbReference type="PROSITE" id="PS50995">
    <property type="entry name" value="HTH_MARR_2"/>
    <property type="match status" value="1"/>
</dbReference>
<dbReference type="Gene3D" id="1.10.10.10">
    <property type="entry name" value="Winged helix-like DNA-binding domain superfamily/Winged helix DNA-binding domain"/>
    <property type="match status" value="1"/>
</dbReference>
<dbReference type="InterPro" id="IPR000835">
    <property type="entry name" value="HTH_MarR-typ"/>
</dbReference>
<keyword evidence="4" id="KW-1185">Reference proteome</keyword>
<dbReference type="SMART" id="SM00347">
    <property type="entry name" value="HTH_MARR"/>
    <property type="match status" value="1"/>
</dbReference>
<dbReference type="EMBL" id="VIVR01000001">
    <property type="protein sequence ID" value="TWE20337.1"/>
    <property type="molecule type" value="Genomic_DNA"/>
</dbReference>
<evidence type="ECO:0000256" key="1">
    <source>
        <dbReference type="SAM" id="MobiDB-lite"/>
    </source>
</evidence>
<gene>
    <name evidence="3" type="ORF">FB465_5486</name>
</gene>
<keyword evidence="3" id="KW-0238">DNA-binding</keyword>
<sequence length="159" mass="17501">MSTSLQELGQAVKRLQNRHHHALNSALQQIGVSLVQWDALRHLDQRPEASLHDLAQLTFQTDQAFGTLAGRMVERGLIERTPGPGRAVRHRLTERGRQVRQEGAEIVERVLAESFAPLTADQRDTLGGLLNRLLTGGEERHDGQAQPPELPAGGEGSSR</sequence>
<dbReference type="InterPro" id="IPR036390">
    <property type="entry name" value="WH_DNA-bd_sf"/>
</dbReference>
<evidence type="ECO:0000313" key="3">
    <source>
        <dbReference type="EMBL" id="TWE20337.1"/>
    </source>
</evidence>
<dbReference type="InterPro" id="IPR036388">
    <property type="entry name" value="WH-like_DNA-bd_sf"/>
</dbReference>
<dbReference type="PANTHER" id="PTHR33164:SF103">
    <property type="entry name" value="REGULATORY PROTEIN MARR"/>
    <property type="match status" value="1"/>
</dbReference>
<feature type="domain" description="HTH marR-type" evidence="2">
    <location>
        <begin position="1"/>
        <end position="135"/>
    </location>
</feature>
<dbReference type="RefSeq" id="WP_145794617.1">
    <property type="nucleotide sequence ID" value="NZ_BAAABR010000047.1"/>
</dbReference>
<evidence type="ECO:0000259" key="2">
    <source>
        <dbReference type="PROSITE" id="PS50995"/>
    </source>
</evidence>
<protein>
    <submittedName>
        <fullName evidence="3">DNA-binding MarR family transcriptional regulator</fullName>
    </submittedName>
</protein>
<dbReference type="Pfam" id="PF12802">
    <property type="entry name" value="MarR_2"/>
    <property type="match status" value="1"/>
</dbReference>
<accession>A0A561EXN2</accession>
<dbReference type="Proteomes" id="UP000318416">
    <property type="component" value="Unassembled WGS sequence"/>
</dbReference>
<evidence type="ECO:0000313" key="4">
    <source>
        <dbReference type="Proteomes" id="UP000318416"/>
    </source>
</evidence>
<dbReference type="InterPro" id="IPR039422">
    <property type="entry name" value="MarR/SlyA-like"/>
</dbReference>
<dbReference type="GO" id="GO:0006950">
    <property type="term" value="P:response to stress"/>
    <property type="evidence" value="ECO:0007669"/>
    <property type="project" value="TreeGrafter"/>
</dbReference>
<proteinExistence type="predicted"/>